<evidence type="ECO:0008006" key="3">
    <source>
        <dbReference type="Google" id="ProtNLM"/>
    </source>
</evidence>
<dbReference type="InterPro" id="IPR009218">
    <property type="entry name" value="HD_phosphohydro"/>
</dbReference>
<sequence length="206" mass="25043">MDYLKSHFYQLVSAYTNDAEFREQLWKEIVSAYSQKKRYYHNLNHLDYMLRLAEENRDELEDWDVVSFSIFYHDIVYNVKRQKNEERSAEIAAEKLSLLGLEPKRVERCKEQILATKHHKFSDDSDTSYLIDFDLAILGDTFEKYSIYAQNVRKEYSIYPDIFYIKGRKKVVRSFLDSERIFRTKRFFELREKKARDNLRKELEIL</sequence>
<organism evidence="1 2">
    <name type="scientific">Cryomorpha ignava</name>
    <dbReference type="NCBI Taxonomy" id="101383"/>
    <lineage>
        <taxon>Bacteria</taxon>
        <taxon>Pseudomonadati</taxon>
        <taxon>Bacteroidota</taxon>
        <taxon>Flavobacteriia</taxon>
        <taxon>Flavobacteriales</taxon>
        <taxon>Cryomorphaceae</taxon>
        <taxon>Cryomorpha</taxon>
    </lineage>
</organism>
<gene>
    <name evidence="1" type="ORF">G3O08_09175</name>
</gene>
<dbReference type="RefSeq" id="WP_163285065.1">
    <property type="nucleotide sequence ID" value="NZ_JAAGVY010000013.1"/>
</dbReference>
<evidence type="ECO:0000313" key="2">
    <source>
        <dbReference type="Proteomes" id="UP000486602"/>
    </source>
</evidence>
<protein>
    <recommendedName>
        <fullName evidence="3">Metal-dependent HD superfamily phosphohydrolase</fullName>
    </recommendedName>
</protein>
<proteinExistence type="predicted"/>
<dbReference type="PIRSF" id="PIRSF035170">
    <property type="entry name" value="HD_phosphohydro"/>
    <property type="match status" value="1"/>
</dbReference>
<dbReference type="AlphaFoldDB" id="A0A7K3WS41"/>
<dbReference type="Gene3D" id="1.10.3210.10">
    <property type="entry name" value="Hypothetical protein af1432"/>
    <property type="match status" value="1"/>
</dbReference>
<dbReference type="PANTHER" id="PTHR21174">
    <property type="match status" value="1"/>
</dbReference>
<dbReference type="PANTHER" id="PTHR21174:SF0">
    <property type="entry name" value="HD PHOSPHOHYDROLASE FAMILY PROTEIN-RELATED"/>
    <property type="match status" value="1"/>
</dbReference>
<dbReference type="Proteomes" id="UP000486602">
    <property type="component" value="Unassembled WGS sequence"/>
</dbReference>
<reference evidence="1 2" key="1">
    <citation type="submission" date="2020-02" db="EMBL/GenBank/DDBJ databases">
        <title>Out from the shadows clarifying the taxonomy of the family Cryomorphaceae and related taxa by utilizing the GTDB taxonomic framework.</title>
        <authorList>
            <person name="Bowman J.P."/>
        </authorList>
    </citation>
    <scope>NUCLEOTIDE SEQUENCE [LARGE SCALE GENOMIC DNA]</scope>
    <source>
        <strain evidence="1 2">QSSC 1-22</strain>
    </source>
</reference>
<evidence type="ECO:0000313" key="1">
    <source>
        <dbReference type="EMBL" id="NEN23672.1"/>
    </source>
</evidence>
<comment type="caution">
    <text evidence="1">The sequence shown here is derived from an EMBL/GenBank/DDBJ whole genome shotgun (WGS) entry which is preliminary data.</text>
</comment>
<name>A0A7K3WS41_9FLAO</name>
<dbReference type="SUPFAM" id="SSF109604">
    <property type="entry name" value="HD-domain/PDEase-like"/>
    <property type="match status" value="1"/>
</dbReference>
<keyword evidence="2" id="KW-1185">Reference proteome</keyword>
<accession>A0A7K3WS41</accession>
<dbReference type="EMBL" id="JAAGVY010000013">
    <property type="protein sequence ID" value="NEN23672.1"/>
    <property type="molecule type" value="Genomic_DNA"/>
</dbReference>